<dbReference type="Pfam" id="PF01381">
    <property type="entry name" value="HTH_3"/>
    <property type="match status" value="1"/>
</dbReference>
<dbReference type="Proteomes" id="UP001259239">
    <property type="component" value="Unassembled WGS sequence"/>
</dbReference>
<dbReference type="InterPro" id="IPR010982">
    <property type="entry name" value="Lambda_DNA-bd_dom_sf"/>
</dbReference>
<dbReference type="EMBL" id="JARQGV010000004">
    <property type="protein sequence ID" value="MDT2250813.1"/>
    <property type="molecule type" value="Genomic_DNA"/>
</dbReference>
<evidence type="ECO:0000259" key="1">
    <source>
        <dbReference type="PROSITE" id="PS50943"/>
    </source>
</evidence>
<dbReference type="PROSITE" id="PS50943">
    <property type="entry name" value="HTH_CROC1"/>
    <property type="match status" value="1"/>
</dbReference>
<accession>A0AAP5N0U5</accession>
<reference evidence="2" key="1">
    <citation type="journal article" date="2023" name="J. Vet. Diagn. Invest.">
        <title>Oxytetracycline-resistant Paenibacillus larvae identified in commercial beekeeping operations in Saskatchewan using pooled honey sampling.</title>
        <authorList>
            <person name="Obshta O."/>
            <person name="Zabrodski M.W."/>
            <person name="Soomro T."/>
            <person name="Wilson G."/>
            <person name="Masood F."/>
            <person name="Thebeau J."/>
            <person name="Silva M.C.B."/>
            <person name="Biganski S."/>
            <person name="Kozii I.V."/>
            <person name="Koziy R.V."/>
            <person name="Raza M.F."/>
            <person name="Jose M.S."/>
            <person name="Simko E."/>
            <person name="Wood S.C."/>
        </authorList>
    </citation>
    <scope>NUCLEOTIDE SEQUENCE</scope>
    <source>
        <strain evidence="2">PL001</strain>
    </source>
</reference>
<dbReference type="AlphaFoldDB" id="A0AAP5N0U5"/>
<feature type="domain" description="HTH cro/C1-type" evidence="1">
    <location>
        <begin position="12"/>
        <end position="66"/>
    </location>
</feature>
<name>A0AAP5N0U5_9BACL</name>
<sequence>MDTIPLYLKNTLRSLRIKYGYNQKEAAELLGISERTLGIWEKNSESISYNKIKKIEEVYSTPQDYIFFGSESAFSEILRNKHTSQFF</sequence>
<dbReference type="InterPro" id="IPR001387">
    <property type="entry name" value="Cro/C1-type_HTH"/>
</dbReference>
<evidence type="ECO:0000313" key="2">
    <source>
        <dbReference type="EMBL" id="MDT2250813.1"/>
    </source>
</evidence>
<gene>
    <name evidence="2" type="ORF">P7H09_05375</name>
</gene>
<proteinExistence type="predicted"/>
<evidence type="ECO:0000313" key="3">
    <source>
        <dbReference type="Proteomes" id="UP001259239"/>
    </source>
</evidence>
<organism evidence="2 3">
    <name type="scientific">Paenibacillus larvae</name>
    <dbReference type="NCBI Taxonomy" id="1464"/>
    <lineage>
        <taxon>Bacteria</taxon>
        <taxon>Bacillati</taxon>
        <taxon>Bacillota</taxon>
        <taxon>Bacilli</taxon>
        <taxon>Bacillales</taxon>
        <taxon>Paenibacillaceae</taxon>
        <taxon>Paenibacillus</taxon>
    </lineage>
</organism>
<dbReference type="CDD" id="cd00093">
    <property type="entry name" value="HTH_XRE"/>
    <property type="match status" value="1"/>
</dbReference>
<reference evidence="2" key="2">
    <citation type="submission" date="2023-03" db="EMBL/GenBank/DDBJ databases">
        <authorList>
            <person name="Obshta O."/>
            <person name="Zabrodski M.W."/>
            <person name="Soomro T."/>
            <person name="Wilson G."/>
            <person name="Masood F."/>
            <person name="Thebeau J."/>
            <person name="Bezerra Da Silva M.C."/>
            <person name="Raza F."/>
            <person name="Biganski S."/>
            <person name="Jose M."/>
            <person name="Camilli M."/>
            <person name="Kozii I.V."/>
            <person name="Kozii R.V."/>
            <person name="Simko E."/>
            <person name="Wood S.C."/>
        </authorList>
    </citation>
    <scope>NUCLEOTIDE SEQUENCE</scope>
    <source>
        <strain evidence="2">PL001</strain>
    </source>
</reference>
<dbReference type="SMART" id="SM00530">
    <property type="entry name" value="HTH_XRE"/>
    <property type="match status" value="1"/>
</dbReference>
<dbReference type="SUPFAM" id="SSF47413">
    <property type="entry name" value="lambda repressor-like DNA-binding domains"/>
    <property type="match status" value="1"/>
</dbReference>
<dbReference type="RefSeq" id="WP_023484402.1">
    <property type="nucleotide sequence ID" value="NZ_CP121102.1"/>
</dbReference>
<protein>
    <submittedName>
        <fullName evidence="2">Helix-turn-helix transcriptional regulator</fullName>
    </submittedName>
</protein>
<comment type="caution">
    <text evidence="2">The sequence shown here is derived from an EMBL/GenBank/DDBJ whole genome shotgun (WGS) entry which is preliminary data.</text>
</comment>
<dbReference type="GO" id="GO:0003677">
    <property type="term" value="F:DNA binding"/>
    <property type="evidence" value="ECO:0007669"/>
    <property type="project" value="InterPro"/>
</dbReference>
<dbReference type="Gene3D" id="1.10.260.40">
    <property type="entry name" value="lambda repressor-like DNA-binding domains"/>
    <property type="match status" value="1"/>
</dbReference>